<feature type="domain" description="Kringle" evidence="23">
    <location>
        <begin position="214"/>
        <end position="295"/>
    </location>
</feature>
<comment type="caution">
    <text evidence="17">Lacks conserved residue(s) required for the propagation of feature annotation.</text>
</comment>
<dbReference type="PROSITE" id="PS50240">
    <property type="entry name" value="TRYPSIN_DOM"/>
    <property type="match status" value="1"/>
</dbReference>
<feature type="disulfide bond" evidence="19">
    <location>
        <begin position="60"/>
        <end position="87"/>
    </location>
</feature>
<dbReference type="PROSITE" id="PS00022">
    <property type="entry name" value="EGF_1"/>
    <property type="match status" value="2"/>
</dbReference>
<feature type="domain" description="EGF-like" evidence="22">
    <location>
        <begin position="93"/>
        <end position="129"/>
    </location>
</feature>
<gene>
    <name evidence="26" type="ORF">PODLI_1B018083</name>
</gene>
<evidence type="ECO:0000256" key="14">
    <source>
        <dbReference type="ARBA" id="ARBA00023157"/>
    </source>
</evidence>
<feature type="disulfide bond" evidence="17">
    <location>
        <begin position="119"/>
        <end position="128"/>
    </location>
</feature>
<dbReference type="SUPFAM" id="SSF57196">
    <property type="entry name" value="EGF/Laminin"/>
    <property type="match status" value="1"/>
</dbReference>
<evidence type="ECO:0000256" key="17">
    <source>
        <dbReference type="PROSITE-ProRule" id="PRU00076"/>
    </source>
</evidence>
<evidence type="ECO:0000256" key="20">
    <source>
        <dbReference type="RuleBase" id="RU363034"/>
    </source>
</evidence>
<dbReference type="InterPro" id="IPR033116">
    <property type="entry name" value="TRYPSIN_SER"/>
</dbReference>
<keyword evidence="9 21" id="KW-0732">Signal</keyword>
<dbReference type="InterPro" id="IPR038178">
    <property type="entry name" value="Kringle_sf"/>
</dbReference>
<dbReference type="InterPro" id="IPR018114">
    <property type="entry name" value="TRYPSIN_HIS"/>
</dbReference>
<dbReference type="PROSITE" id="PS00021">
    <property type="entry name" value="KRINGLE_1"/>
    <property type="match status" value="1"/>
</dbReference>
<evidence type="ECO:0000256" key="21">
    <source>
        <dbReference type="SAM" id="SignalP"/>
    </source>
</evidence>
<dbReference type="GO" id="GO:0007596">
    <property type="term" value="P:blood coagulation"/>
    <property type="evidence" value="ECO:0007669"/>
    <property type="project" value="TreeGrafter"/>
</dbReference>
<dbReference type="InterPro" id="IPR018056">
    <property type="entry name" value="Kringle_CS"/>
</dbReference>
<organism evidence="26 27">
    <name type="scientific">Podarcis lilfordi</name>
    <name type="common">Lilford's wall lizard</name>
    <dbReference type="NCBI Taxonomy" id="74358"/>
    <lineage>
        <taxon>Eukaryota</taxon>
        <taxon>Metazoa</taxon>
        <taxon>Chordata</taxon>
        <taxon>Craniata</taxon>
        <taxon>Vertebrata</taxon>
        <taxon>Euteleostomi</taxon>
        <taxon>Lepidosauria</taxon>
        <taxon>Squamata</taxon>
        <taxon>Bifurcata</taxon>
        <taxon>Unidentata</taxon>
        <taxon>Episquamata</taxon>
        <taxon>Laterata</taxon>
        <taxon>Lacertibaenia</taxon>
        <taxon>Lacertidae</taxon>
        <taxon>Podarcis</taxon>
    </lineage>
</organism>
<evidence type="ECO:0000256" key="9">
    <source>
        <dbReference type="ARBA" id="ARBA00022729"/>
    </source>
</evidence>
<evidence type="ECO:0000256" key="19">
    <source>
        <dbReference type="PROSITE-ProRule" id="PRU00479"/>
    </source>
</evidence>
<evidence type="ECO:0000256" key="1">
    <source>
        <dbReference type="ARBA" id="ARBA00004496"/>
    </source>
</evidence>
<keyword evidence="14 19" id="KW-1015">Disulfide bond</keyword>
<comment type="similarity">
    <text evidence="3">Belongs to the peptidase S1 family. Snake venom subfamily.</text>
</comment>
<dbReference type="PANTHER" id="PTHR24264">
    <property type="entry name" value="TRYPSIN-RELATED"/>
    <property type="match status" value="1"/>
</dbReference>
<dbReference type="Gene3D" id="2.10.10.10">
    <property type="entry name" value="Fibronectin, type II, collagen-binding"/>
    <property type="match status" value="1"/>
</dbReference>
<dbReference type="InterPro" id="IPR000001">
    <property type="entry name" value="Kringle"/>
</dbReference>
<evidence type="ECO:0000259" key="25">
    <source>
        <dbReference type="PROSITE" id="PS51092"/>
    </source>
</evidence>
<feature type="domain" description="Peptidase S1" evidence="24">
    <location>
        <begin position="359"/>
        <end position="597"/>
    </location>
</feature>
<dbReference type="GO" id="GO:0004252">
    <property type="term" value="F:serine-type endopeptidase activity"/>
    <property type="evidence" value="ECO:0007669"/>
    <property type="project" value="InterPro"/>
</dbReference>
<dbReference type="Gene3D" id="2.10.25.10">
    <property type="entry name" value="Laminin"/>
    <property type="match status" value="2"/>
</dbReference>
<dbReference type="CDD" id="cd00190">
    <property type="entry name" value="Tryp_SPc"/>
    <property type="match status" value="1"/>
</dbReference>
<dbReference type="PRINTS" id="PR00722">
    <property type="entry name" value="CHYMOTRYPSIN"/>
</dbReference>
<dbReference type="SMART" id="SM00181">
    <property type="entry name" value="EGF"/>
    <property type="match status" value="2"/>
</dbReference>
<evidence type="ECO:0000256" key="18">
    <source>
        <dbReference type="PROSITE-ProRule" id="PRU00121"/>
    </source>
</evidence>
<feature type="disulfide bond" evidence="19">
    <location>
        <begin position="46"/>
        <end position="72"/>
    </location>
</feature>
<dbReference type="InterPro" id="IPR001881">
    <property type="entry name" value="EGF-like_Ca-bd_dom"/>
</dbReference>
<dbReference type="Pfam" id="PF00040">
    <property type="entry name" value="fn2"/>
    <property type="match status" value="1"/>
</dbReference>
<dbReference type="PROSITE" id="PS00134">
    <property type="entry name" value="TRYPSIN_HIS"/>
    <property type="match status" value="1"/>
</dbReference>
<dbReference type="Gene3D" id="2.40.10.10">
    <property type="entry name" value="Trypsin-like serine proteases"/>
    <property type="match status" value="1"/>
</dbReference>
<dbReference type="SMART" id="SM00130">
    <property type="entry name" value="KR"/>
    <property type="match status" value="1"/>
</dbReference>
<dbReference type="Proteomes" id="UP001178461">
    <property type="component" value="Chromosome 2"/>
</dbReference>
<keyword evidence="27" id="KW-1185">Reference proteome</keyword>
<dbReference type="Pfam" id="PF00051">
    <property type="entry name" value="Kringle"/>
    <property type="match status" value="1"/>
</dbReference>
<keyword evidence="8 20" id="KW-0645">Protease</keyword>
<evidence type="ECO:0000313" key="27">
    <source>
        <dbReference type="Proteomes" id="UP001178461"/>
    </source>
</evidence>
<keyword evidence="5" id="KW-0964">Secreted</keyword>
<dbReference type="CDD" id="cd00062">
    <property type="entry name" value="FN2"/>
    <property type="match status" value="1"/>
</dbReference>
<evidence type="ECO:0000256" key="6">
    <source>
        <dbReference type="ARBA" id="ARBA00022536"/>
    </source>
</evidence>
<dbReference type="PROSITE" id="PS50026">
    <property type="entry name" value="EGF_3"/>
    <property type="match status" value="2"/>
</dbReference>
<dbReference type="GO" id="GO:0035821">
    <property type="term" value="P:modulation of process of another organism"/>
    <property type="evidence" value="ECO:0007669"/>
    <property type="project" value="UniProtKB-ARBA"/>
</dbReference>
<accession>A0AA35JVK1</accession>
<dbReference type="InterPro" id="IPR036943">
    <property type="entry name" value="FN_type2_sf"/>
</dbReference>
<protein>
    <submittedName>
        <fullName evidence="26">Coagulation factor XII isoform X1</fullName>
    </submittedName>
</protein>
<dbReference type="InterPro" id="IPR009003">
    <property type="entry name" value="Peptidase_S1_PA"/>
</dbReference>
<dbReference type="SUPFAM" id="SSF57440">
    <property type="entry name" value="Kringle-like"/>
    <property type="match status" value="2"/>
</dbReference>
<dbReference type="SMART" id="SM00179">
    <property type="entry name" value="EGF_CA"/>
    <property type="match status" value="2"/>
</dbReference>
<evidence type="ECO:0000256" key="11">
    <source>
        <dbReference type="ARBA" id="ARBA00022801"/>
    </source>
</evidence>
<evidence type="ECO:0000256" key="7">
    <source>
        <dbReference type="ARBA" id="ARBA00022572"/>
    </source>
</evidence>
<dbReference type="PROSITE" id="PS50070">
    <property type="entry name" value="KRINGLE_2"/>
    <property type="match status" value="1"/>
</dbReference>
<evidence type="ECO:0000256" key="15">
    <source>
        <dbReference type="ARBA" id="ARBA00023180"/>
    </source>
</evidence>
<evidence type="ECO:0000256" key="3">
    <source>
        <dbReference type="ARBA" id="ARBA00009228"/>
    </source>
</evidence>
<dbReference type="PRINTS" id="PR00018">
    <property type="entry name" value="KRINGLE"/>
</dbReference>
<dbReference type="FunFam" id="2.40.10.10:FF:000003">
    <property type="entry name" value="Transmembrane serine protease 3"/>
    <property type="match status" value="1"/>
</dbReference>
<keyword evidence="10" id="KW-0677">Repeat</keyword>
<comment type="subcellular location">
    <subcellularLocation>
        <location evidence="1">Cytoplasm</location>
    </subcellularLocation>
    <subcellularLocation>
        <location evidence="2">Secreted</location>
    </subcellularLocation>
</comment>
<keyword evidence="4" id="KW-0963">Cytoplasm</keyword>
<dbReference type="SMART" id="SM00059">
    <property type="entry name" value="FN2"/>
    <property type="match status" value="1"/>
</dbReference>
<dbReference type="InterPro" id="IPR000562">
    <property type="entry name" value="FN_type2_dom"/>
</dbReference>
<dbReference type="PANTHER" id="PTHR24264:SF46">
    <property type="entry name" value="COAGULATION FACTOR XII"/>
    <property type="match status" value="1"/>
</dbReference>
<evidence type="ECO:0000256" key="16">
    <source>
        <dbReference type="ARBA" id="ARBA00037517"/>
    </source>
</evidence>
<evidence type="ECO:0000256" key="5">
    <source>
        <dbReference type="ARBA" id="ARBA00022525"/>
    </source>
</evidence>
<feature type="disulfide bond" evidence="17">
    <location>
        <begin position="198"/>
        <end position="207"/>
    </location>
</feature>
<proteinExistence type="inferred from homology"/>
<dbReference type="GO" id="GO:0005509">
    <property type="term" value="F:calcium ion binding"/>
    <property type="evidence" value="ECO:0007669"/>
    <property type="project" value="InterPro"/>
</dbReference>
<evidence type="ECO:0000256" key="8">
    <source>
        <dbReference type="ARBA" id="ARBA00022670"/>
    </source>
</evidence>
<dbReference type="FunFam" id="2.40.20.10:FF:000016">
    <property type="entry name" value="Coagulation factor XII"/>
    <property type="match status" value="1"/>
</dbReference>
<keyword evidence="15" id="KW-0325">Glycoprotein</keyword>
<dbReference type="InterPro" id="IPR013806">
    <property type="entry name" value="Kringle-like"/>
</dbReference>
<dbReference type="FunFam" id="2.10.25.10:FF:000425">
    <property type="entry name" value="Eyes shut homolog"/>
    <property type="match status" value="1"/>
</dbReference>
<dbReference type="FunFam" id="2.10.25.10:FF:000012">
    <property type="entry name" value="Delta-like protein"/>
    <property type="match status" value="1"/>
</dbReference>
<keyword evidence="6 17" id="KW-0245">EGF-like domain</keyword>
<dbReference type="Pfam" id="PF00089">
    <property type="entry name" value="Trypsin"/>
    <property type="match status" value="1"/>
</dbReference>
<dbReference type="InterPro" id="IPR001314">
    <property type="entry name" value="Peptidase_S1A"/>
</dbReference>
<dbReference type="CDD" id="cd00108">
    <property type="entry name" value="KR"/>
    <property type="match status" value="1"/>
</dbReference>
<keyword evidence="7 18" id="KW-0420">Kringle</keyword>
<dbReference type="SMART" id="SM00020">
    <property type="entry name" value="Tryp_SPc"/>
    <property type="match status" value="1"/>
</dbReference>
<dbReference type="InterPro" id="IPR000742">
    <property type="entry name" value="EGF"/>
</dbReference>
<dbReference type="SUPFAM" id="SSF50494">
    <property type="entry name" value="Trypsin-like serine proteases"/>
    <property type="match status" value="1"/>
</dbReference>
<name>A0AA35JVK1_9SAUR</name>
<dbReference type="GO" id="GO:0005615">
    <property type="term" value="C:extracellular space"/>
    <property type="evidence" value="ECO:0007669"/>
    <property type="project" value="TreeGrafter"/>
</dbReference>
<evidence type="ECO:0000259" key="24">
    <source>
        <dbReference type="PROSITE" id="PS50240"/>
    </source>
</evidence>
<dbReference type="PROSITE" id="PS00135">
    <property type="entry name" value="TRYPSIN_SER"/>
    <property type="match status" value="1"/>
</dbReference>
<evidence type="ECO:0000256" key="13">
    <source>
        <dbReference type="ARBA" id="ARBA00022837"/>
    </source>
</evidence>
<evidence type="ECO:0000259" key="23">
    <source>
        <dbReference type="PROSITE" id="PS50070"/>
    </source>
</evidence>
<evidence type="ECO:0000256" key="12">
    <source>
        <dbReference type="ARBA" id="ARBA00022825"/>
    </source>
</evidence>
<dbReference type="GO" id="GO:0031638">
    <property type="term" value="P:zymogen activation"/>
    <property type="evidence" value="ECO:0007669"/>
    <property type="project" value="TreeGrafter"/>
</dbReference>
<dbReference type="Pfam" id="PF00008">
    <property type="entry name" value="EGF"/>
    <property type="match status" value="2"/>
</dbReference>
<feature type="domain" description="EGF-like" evidence="22">
    <location>
        <begin position="172"/>
        <end position="208"/>
    </location>
</feature>
<dbReference type="GO" id="GO:0005791">
    <property type="term" value="C:rough endoplasmic reticulum"/>
    <property type="evidence" value="ECO:0007669"/>
    <property type="project" value="TreeGrafter"/>
</dbReference>
<feature type="chain" id="PRO_5041371099" evidence="21">
    <location>
        <begin position="21"/>
        <end position="597"/>
    </location>
</feature>
<dbReference type="InterPro" id="IPR043504">
    <property type="entry name" value="Peptidase_S1_PA_chymotrypsin"/>
</dbReference>
<evidence type="ECO:0000256" key="10">
    <source>
        <dbReference type="ARBA" id="ARBA00022737"/>
    </source>
</evidence>
<keyword evidence="12 20" id="KW-0720">Serine protease</keyword>
<dbReference type="PROSITE" id="PS51092">
    <property type="entry name" value="FN2_2"/>
    <property type="match status" value="1"/>
</dbReference>
<dbReference type="Gene3D" id="2.40.20.10">
    <property type="entry name" value="Plasminogen Kringle 4"/>
    <property type="match status" value="1"/>
</dbReference>
<sequence length="597" mass="66917">MTSLLLLLLLLLIFVVLIPGQPFWDLHGRPFRRIHEETELSEHEPCHFPFRFQREMHHSCIPSYSIFHKHWCATTENLDRDGKWRYCGKEERPRGHCDPNPCQNGGDCEARRMGFHCICAAGFHGKHCEKEDCFGTKGLQHIGRKDTWVRHRPTGPEECHCARKKLVCKPMHGKACATNPCMNGGRCLEVKHSSVCSCPEGFSGPLCDIEHTQTCYRENGRLYRGMAHYTVSGAPCLPWDSPFLLNEYSSSMNNSSLFGLGPHAFCRNPDGDSRPWCYVLRNMQLSWEFCNITSCHPQYTDTMAPTAAVPLASLERESMAPKKPESVRPTAGPSQTVPIPAPVCGLRFPKTTTSSRSRVVRGMVALRGSHPYMAAIYIGDQFCGGSLISSCWVLTAAHCLEFRPDVSKISVVLGQTQYNRSTDGSVKFQVQNYLLHEHYSEITKRHDIALVRLKEKTPGHCAELSHSILPVCLPNSTETFDTSKPCQIAGWGHMYEGADKLSVYLQEADMPIIPHEQCRSEEVHGTHIAEDMLCAGYMDGRADACQGDSGGPLVCDEQGKATLYGIISWGTGCALENKPGVYTRVTHYLDWIQNHMR</sequence>
<reference evidence="26" key="1">
    <citation type="submission" date="2022-12" db="EMBL/GenBank/DDBJ databases">
        <authorList>
            <person name="Alioto T."/>
            <person name="Alioto T."/>
            <person name="Gomez Garrido J."/>
        </authorList>
    </citation>
    <scope>NUCLEOTIDE SEQUENCE</scope>
</reference>
<feature type="signal peptide" evidence="21">
    <location>
        <begin position="1"/>
        <end position="20"/>
    </location>
</feature>
<dbReference type="InterPro" id="IPR001254">
    <property type="entry name" value="Trypsin_dom"/>
</dbReference>
<evidence type="ECO:0000256" key="2">
    <source>
        <dbReference type="ARBA" id="ARBA00004613"/>
    </source>
</evidence>
<keyword evidence="13" id="KW-0106">Calcium</keyword>
<feature type="domain" description="Fibronectin type-II" evidence="25">
    <location>
        <begin position="41"/>
        <end position="89"/>
    </location>
</feature>
<evidence type="ECO:0000256" key="4">
    <source>
        <dbReference type="ARBA" id="ARBA00022490"/>
    </source>
</evidence>
<comment type="function">
    <text evidence="16">Factor XII is a serum glycoprotein that participates in the initiation of blood coagulation, fibrinolysis, and the generation of bradykinin and angiotensin. Prekallikrein is cleaved by factor XII to form kallikrein, which then cleaves factor XII first to alpha-factor XIIa and then trypsin cleaves it to beta-factor XIIa. Alpha-factor XIIa activates factor XI to factor XIa.</text>
</comment>
<dbReference type="InterPro" id="IPR050127">
    <property type="entry name" value="Serine_Proteases_S1"/>
</dbReference>
<dbReference type="PROSITE" id="PS01186">
    <property type="entry name" value="EGF_2"/>
    <property type="match status" value="2"/>
</dbReference>
<dbReference type="AlphaFoldDB" id="A0AA35JVK1"/>
<keyword evidence="11 20" id="KW-0378">Hydrolase</keyword>
<dbReference type="CDD" id="cd00054">
    <property type="entry name" value="EGF_CA"/>
    <property type="match status" value="2"/>
</dbReference>
<dbReference type="EMBL" id="OX395127">
    <property type="protein sequence ID" value="CAI5766937.1"/>
    <property type="molecule type" value="Genomic_DNA"/>
</dbReference>
<evidence type="ECO:0000313" key="26">
    <source>
        <dbReference type="EMBL" id="CAI5766937.1"/>
    </source>
</evidence>
<evidence type="ECO:0000259" key="22">
    <source>
        <dbReference type="PROSITE" id="PS50026"/>
    </source>
</evidence>